<feature type="compositionally biased region" description="Basic residues" evidence="1">
    <location>
        <begin position="167"/>
        <end position="179"/>
    </location>
</feature>
<dbReference type="AlphaFoldDB" id="A0ABC8R6S0"/>
<feature type="compositionally biased region" description="Low complexity" evidence="1">
    <location>
        <begin position="115"/>
        <end position="132"/>
    </location>
</feature>
<feature type="region of interest" description="Disordered" evidence="1">
    <location>
        <begin position="70"/>
        <end position="226"/>
    </location>
</feature>
<dbReference type="Proteomes" id="UP001642360">
    <property type="component" value="Unassembled WGS sequence"/>
</dbReference>
<dbReference type="EMBL" id="CAUOFW020001066">
    <property type="protein sequence ID" value="CAK9140703.1"/>
    <property type="molecule type" value="Genomic_DNA"/>
</dbReference>
<feature type="compositionally biased region" description="Low complexity" evidence="1">
    <location>
        <begin position="70"/>
        <end position="79"/>
    </location>
</feature>
<feature type="region of interest" description="Disordered" evidence="1">
    <location>
        <begin position="611"/>
        <end position="646"/>
    </location>
</feature>
<keyword evidence="3" id="KW-1185">Reference proteome</keyword>
<gene>
    <name evidence="2" type="ORF">ILEXP_LOCUS8212</name>
</gene>
<dbReference type="PANTHER" id="PTHR33701">
    <property type="entry name" value="TRANSMEMBRANE PROTEIN"/>
    <property type="match status" value="1"/>
</dbReference>
<organism evidence="2 3">
    <name type="scientific">Ilex paraguariensis</name>
    <name type="common">yerba mate</name>
    <dbReference type="NCBI Taxonomy" id="185542"/>
    <lineage>
        <taxon>Eukaryota</taxon>
        <taxon>Viridiplantae</taxon>
        <taxon>Streptophyta</taxon>
        <taxon>Embryophyta</taxon>
        <taxon>Tracheophyta</taxon>
        <taxon>Spermatophyta</taxon>
        <taxon>Magnoliopsida</taxon>
        <taxon>eudicotyledons</taxon>
        <taxon>Gunneridae</taxon>
        <taxon>Pentapetalae</taxon>
        <taxon>asterids</taxon>
        <taxon>campanulids</taxon>
        <taxon>Aquifoliales</taxon>
        <taxon>Aquifoliaceae</taxon>
        <taxon>Ilex</taxon>
    </lineage>
</organism>
<feature type="compositionally biased region" description="Basic and acidic residues" evidence="1">
    <location>
        <begin position="133"/>
        <end position="151"/>
    </location>
</feature>
<proteinExistence type="predicted"/>
<comment type="caution">
    <text evidence="2">The sequence shown here is derived from an EMBL/GenBank/DDBJ whole genome shotgun (WGS) entry which is preliminary data.</text>
</comment>
<feature type="compositionally biased region" description="Basic and acidic residues" evidence="1">
    <location>
        <begin position="95"/>
        <end position="110"/>
    </location>
</feature>
<dbReference type="PANTHER" id="PTHR33701:SF3">
    <property type="entry name" value="TRANSCRIPTIONAL REGULATOR ATRX"/>
    <property type="match status" value="1"/>
</dbReference>
<reference evidence="2 3" key="1">
    <citation type="submission" date="2024-02" db="EMBL/GenBank/DDBJ databases">
        <authorList>
            <person name="Vignale AGUSTIN F."/>
            <person name="Sosa J E."/>
            <person name="Modenutti C."/>
        </authorList>
    </citation>
    <scope>NUCLEOTIDE SEQUENCE [LARGE SCALE GENOMIC DNA]</scope>
</reference>
<evidence type="ECO:0000256" key="1">
    <source>
        <dbReference type="SAM" id="MobiDB-lite"/>
    </source>
</evidence>
<evidence type="ECO:0000313" key="3">
    <source>
        <dbReference type="Proteomes" id="UP001642360"/>
    </source>
</evidence>
<protein>
    <submittedName>
        <fullName evidence="2">Uncharacterized protein</fullName>
    </submittedName>
</protein>
<evidence type="ECO:0000313" key="2">
    <source>
        <dbReference type="EMBL" id="CAK9140703.1"/>
    </source>
</evidence>
<sequence>MEDSTAMTIEFLRARLLSERSVSRTARQRADETGRKVELEEQLKIVSLQRKKAEKATADVLAILENNGISDDSQAFDSSSDQEADLSESKVGNDSVKEENSVNVKERSNDMEAFSGSEVESSPSSHRSLSWKSGKDSLHSLEKKKQVDFTGRRRSSFASAGSSPPKRAGKSCRQIRRRETRNGSATSSEGFLNCSNGGLQTLREGSQNHKEKDLLEGPVSGDLKTQRLSNGHYFNGHGGHKDMERALEHQAQLIGRYEAEEKAQREWEEKFRETNGCPPDSCDLGNHSDVTEERDEIKAPVPKCSAGTITSQNPEAKFGTLDTCDREESKIPNGFQSPPEFDMGCLQDQKCSSAIAYESTASHMAKGKHDMEYSQNCHSPPLHNSHQYSYLQDTDKNQSAHTFYAGSCLSKAEASGSRNQLALIVPDTSGKLESVLEALQQAKVSLKQELNRLPFVEGGSVGKAIEASIPVMRSGDRLEVPVGCAGLFKLPTDFQFGTTTPANVLGSGSRLSLANYCPETSGDKFFSSPRMESLPRASFDNRFLTIPTNLYSEMRPQVPSQMPIPMFGPSLDAGLPSSGRYTNLNSHLSTGPPSTSNYTYPIHRDLMPRMPSNGGLSRPFPSREVGVPPSTQFSFYDDQLRPNMYR</sequence>
<feature type="compositionally biased region" description="Basic and acidic residues" evidence="1">
    <location>
        <begin position="206"/>
        <end position="215"/>
    </location>
</feature>
<accession>A0ABC8R6S0</accession>
<name>A0ABC8R6S0_9AQUA</name>
<feature type="compositionally biased region" description="Polar residues" evidence="1">
    <location>
        <begin position="182"/>
        <end position="205"/>
    </location>
</feature>